<dbReference type="EMBL" id="JAJSOF020000019">
    <property type="protein sequence ID" value="KAJ4438476.1"/>
    <property type="molecule type" value="Genomic_DNA"/>
</dbReference>
<gene>
    <name evidence="1" type="ORF">ANN_14421</name>
</gene>
<protein>
    <submittedName>
        <fullName evidence="1">Uncharacterized protein</fullName>
    </submittedName>
</protein>
<reference evidence="1 2" key="1">
    <citation type="journal article" date="2022" name="Allergy">
        <title>Genome assembly and annotation of Periplaneta americana reveal a comprehensive cockroach allergen profile.</title>
        <authorList>
            <person name="Wang L."/>
            <person name="Xiong Q."/>
            <person name="Saelim N."/>
            <person name="Wang L."/>
            <person name="Nong W."/>
            <person name="Wan A.T."/>
            <person name="Shi M."/>
            <person name="Liu X."/>
            <person name="Cao Q."/>
            <person name="Hui J.H.L."/>
            <person name="Sookrung N."/>
            <person name="Leung T.F."/>
            <person name="Tungtrongchitr A."/>
            <person name="Tsui S.K.W."/>
        </authorList>
    </citation>
    <scope>NUCLEOTIDE SEQUENCE [LARGE SCALE GENOMIC DNA]</scope>
    <source>
        <strain evidence="1">PWHHKU_190912</strain>
    </source>
</reference>
<comment type="caution">
    <text evidence="1">The sequence shown here is derived from an EMBL/GenBank/DDBJ whole genome shotgun (WGS) entry which is preliminary data.</text>
</comment>
<accession>A0ABQ8SWA6</accession>
<name>A0ABQ8SWA6_PERAM</name>
<evidence type="ECO:0000313" key="2">
    <source>
        <dbReference type="Proteomes" id="UP001148838"/>
    </source>
</evidence>
<sequence length="147" mass="16410">MAGLYEGGSEPPGSLNAINKEISIQRERESVRGKNTLDMEEAASIPKVKSIHRSDNIYGSLAFLKAHFSDLPKYIEYLESLSLQLKDAIGVIDSLLQKQVPGPVGEADTLKLKEVLQRKPGFEKMSAPFSRRKASIVSYRGYLLKWE</sequence>
<organism evidence="1 2">
    <name type="scientific">Periplaneta americana</name>
    <name type="common">American cockroach</name>
    <name type="synonym">Blatta americana</name>
    <dbReference type="NCBI Taxonomy" id="6978"/>
    <lineage>
        <taxon>Eukaryota</taxon>
        <taxon>Metazoa</taxon>
        <taxon>Ecdysozoa</taxon>
        <taxon>Arthropoda</taxon>
        <taxon>Hexapoda</taxon>
        <taxon>Insecta</taxon>
        <taxon>Pterygota</taxon>
        <taxon>Neoptera</taxon>
        <taxon>Polyneoptera</taxon>
        <taxon>Dictyoptera</taxon>
        <taxon>Blattodea</taxon>
        <taxon>Blattoidea</taxon>
        <taxon>Blattidae</taxon>
        <taxon>Blattinae</taxon>
        <taxon>Periplaneta</taxon>
    </lineage>
</organism>
<keyword evidence="2" id="KW-1185">Reference proteome</keyword>
<dbReference type="Proteomes" id="UP001148838">
    <property type="component" value="Unassembled WGS sequence"/>
</dbReference>
<proteinExistence type="predicted"/>
<evidence type="ECO:0000313" key="1">
    <source>
        <dbReference type="EMBL" id="KAJ4438476.1"/>
    </source>
</evidence>